<dbReference type="EMBL" id="VFPU01000004">
    <property type="protein sequence ID" value="TQM90301.1"/>
    <property type="molecule type" value="Genomic_DNA"/>
</dbReference>
<comment type="caution">
    <text evidence="1">The sequence shown here is derived from an EMBL/GenBank/DDBJ whole genome shotgun (WGS) entry which is preliminary data.</text>
</comment>
<keyword evidence="2" id="KW-1185">Reference proteome</keyword>
<protein>
    <submittedName>
        <fullName evidence="1">Uncharacterized protein</fullName>
    </submittedName>
</protein>
<dbReference type="OrthoDB" id="5182938at2"/>
<gene>
    <name evidence="1" type="ORF">FB476_3254</name>
</gene>
<dbReference type="Proteomes" id="UP000315133">
    <property type="component" value="Unassembled WGS sequence"/>
</dbReference>
<name>A0A543K5F3_9MICO</name>
<organism evidence="1 2">
    <name type="scientific">Ornithinimicrobium humiphilum</name>
    <dbReference type="NCBI Taxonomy" id="125288"/>
    <lineage>
        <taxon>Bacteria</taxon>
        <taxon>Bacillati</taxon>
        <taxon>Actinomycetota</taxon>
        <taxon>Actinomycetes</taxon>
        <taxon>Micrococcales</taxon>
        <taxon>Ornithinimicrobiaceae</taxon>
        <taxon>Ornithinimicrobium</taxon>
    </lineage>
</organism>
<sequence length="327" mass="36017">MTTTASDLSPLGELLLRRVQGDRSDAILDAILALLRPAVMEAPDDLPVFLALLAPPRSLGTVRYLVDERDRDRTSTVELACLAAAIGLLTDADLQELVDALPERHTSALRRHRIGRLVAAGRLDEAHAEAELLKDPLRGHRDVGLHLAWSGDHEQFFAEWTRLEPRRKTAELAELREVLVGAVARQEGWQAALALVDAHPRLGQGYVMAALAATEVAPYDELEQLLAGPLGQRLEEGDRVRLLVDQLLREVPPAESGSEDPRVLPLAERIGALSGDPELGRVRDSLLVRLWPLVAEETTLRRVRALVRTPNLRSELTALLRDVPAPR</sequence>
<reference evidence="1 2" key="1">
    <citation type="submission" date="2019-06" db="EMBL/GenBank/DDBJ databases">
        <title>Sequencing the genomes of 1000 actinobacteria strains.</title>
        <authorList>
            <person name="Klenk H.-P."/>
        </authorList>
    </citation>
    <scope>NUCLEOTIDE SEQUENCE [LARGE SCALE GENOMIC DNA]</scope>
    <source>
        <strain evidence="1 2">DSM 12362</strain>
    </source>
</reference>
<dbReference type="RefSeq" id="WP_141821323.1">
    <property type="nucleotide sequence ID" value="NZ_BAAAIL010000005.1"/>
</dbReference>
<dbReference type="AlphaFoldDB" id="A0A543K5F3"/>
<accession>A0A543K5F3</accession>
<evidence type="ECO:0000313" key="2">
    <source>
        <dbReference type="Proteomes" id="UP000315133"/>
    </source>
</evidence>
<evidence type="ECO:0000313" key="1">
    <source>
        <dbReference type="EMBL" id="TQM90301.1"/>
    </source>
</evidence>
<proteinExistence type="predicted"/>